<accession>A0A371PH60</accession>
<dbReference type="AlphaFoldDB" id="A0A371PH60"/>
<dbReference type="GO" id="GO:0046872">
    <property type="term" value="F:metal ion binding"/>
    <property type="evidence" value="ECO:0007669"/>
    <property type="project" value="UniProtKB-KW"/>
</dbReference>
<gene>
    <name evidence="3" type="ORF">DX130_00325</name>
</gene>
<dbReference type="Pfam" id="PF00403">
    <property type="entry name" value="HMA"/>
    <property type="match status" value="1"/>
</dbReference>
<evidence type="ECO:0000313" key="4">
    <source>
        <dbReference type="Proteomes" id="UP000261905"/>
    </source>
</evidence>
<dbReference type="InterPro" id="IPR036163">
    <property type="entry name" value="HMA_dom_sf"/>
</dbReference>
<feature type="domain" description="HMA" evidence="2">
    <location>
        <begin position="2"/>
        <end position="66"/>
    </location>
</feature>
<organism evidence="3 4">
    <name type="scientific">Paenibacillus paeoniae</name>
    <dbReference type="NCBI Taxonomy" id="2292705"/>
    <lineage>
        <taxon>Bacteria</taxon>
        <taxon>Bacillati</taxon>
        <taxon>Bacillota</taxon>
        <taxon>Bacilli</taxon>
        <taxon>Bacillales</taxon>
        <taxon>Paenibacillaceae</taxon>
        <taxon>Paenibacillus</taxon>
    </lineage>
</organism>
<dbReference type="Proteomes" id="UP000261905">
    <property type="component" value="Unassembled WGS sequence"/>
</dbReference>
<evidence type="ECO:0000313" key="3">
    <source>
        <dbReference type="EMBL" id="REK75576.1"/>
    </source>
</evidence>
<dbReference type="OrthoDB" id="9813965at2"/>
<evidence type="ECO:0000259" key="2">
    <source>
        <dbReference type="PROSITE" id="PS50846"/>
    </source>
</evidence>
<protein>
    <recommendedName>
        <fullName evidence="2">HMA domain-containing protein</fullName>
    </recommendedName>
</protein>
<name>A0A371PH60_9BACL</name>
<keyword evidence="1" id="KW-0479">Metal-binding</keyword>
<comment type="caution">
    <text evidence="3">The sequence shown here is derived from an EMBL/GenBank/DDBJ whole genome shotgun (WGS) entry which is preliminary data.</text>
</comment>
<evidence type="ECO:0000256" key="1">
    <source>
        <dbReference type="ARBA" id="ARBA00022723"/>
    </source>
</evidence>
<dbReference type="CDD" id="cd00371">
    <property type="entry name" value="HMA"/>
    <property type="match status" value="1"/>
</dbReference>
<keyword evidence="4" id="KW-1185">Reference proteome</keyword>
<dbReference type="InterPro" id="IPR006121">
    <property type="entry name" value="HMA_dom"/>
</dbReference>
<sequence>MTEPTVQVQGMTCRSCVARIESSINEIRAEGHVNFEQGTIEVRFDADKVQIFEIEEAIRKKGYNVQV</sequence>
<dbReference type="FunFam" id="3.30.70.100:FF:000001">
    <property type="entry name" value="ATPase copper transporting beta"/>
    <property type="match status" value="1"/>
</dbReference>
<dbReference type="RefSeq" id="WP_116041941.1">
    <property type="nucleotide sequence ID" value="NZ_QUBQ01000001.1"/>
</dbReference>
<dbReference type="SUPFAM" id="SSF55008">
    <property type="entry name" value="HMA, heavy metal-associated domain"/>
    <property type="match status" value="1"/>
</dbReference>
<dbReference type="EMBL" id="QUBQ01000001">
    <property type="protein sequence ID" value="REK75576.1"/>
    <property type="molecule type" value="Genomic_DNA"/>
</dbReference>
<reference evidence="3 4" key="1">
    <citation type="submission" date="2018-08" db="EMBL/GenBank/DDBJ databases">
        <title>Paenibacillus sp. M4BSY-1, whole genome shotgun sequence.</title>
        <authorList>
            <person name="Tuo L."/>
        </authorList>
    </citation>
    <scope>NUCLEOTIDE SEQUENCE [LARGE SCALE GENOMIC DNA]</scope>
    <source>
        <strain evidence="3 4">M4BSY-1</strain>
    </source>
</reference>
<dbReference type="PROSITE" id="PS50846">
    <property type="entry name" value="HMA_2"/>
    <property type="match status" value="1"/>
</dbReference>
<proteinExistence type="predicted"/>
<dbReference type="Gene3D" id="3.30.70.100">
    <property type="match status" value="1"/>
</dbReference>